<sequence>MLVMKTSDEDGAQRWMATHLMDYDFTIEYHPSKANVVADALSRKLIAELHVQATLDMEIRNAQVDYEFCCMTRDLASSGRRPEFTVGADGILFFHNRLVIPYRDVREHLLHLKRREISFEVGDKVFLKVSPWKKVLRFVKRGKLSPHFIGPYPITMKVGPVAYQLELPPELSKIHNMFHVSTLRRCRSDPTHRLPEGAVTLDENLTYEDEPVQILAREVKELRNKKVPLVKVLWRNHAVEEATWETEESMRVHYPHLFFDSDSDSIGAVRAVGLTGSLGGLSGLLGWRVRLLGLLRWAIGLAALGRLSGAA</sequence>
<dbReference type="Proteomes" id="UP000595140">
    <property type="component" value="Unassembled WGS sequence"/>
</dbReference>
<dbReference type="InterPro" id="IPR056924">
    <property type="entry name" value="SH3_Tf2-1"/>
</dbReference>
<dbReference type="PANTHER" id="PTHR46148">
    <property type="entry name" value="CHROMO DOMAIN-CONTAINING PROTEIN"/>
    <property type="match status" value="1"/>
</dbReference>
<name>A0A484LI43_9ASTE</name>
<dbReference type="SUPFAM" id="SSF54160">
    <property type="entry name" value="Chromo domain-like"/>
    <property type="match status" value="1"/>
</dbReference>
<proteinExistence type="predicted"/>
<dbReference type="PANTHER" id="PTHR46148:SF44">
    <property type="entry name" value="GAG-POL POLYPROTEIN"/>
    <property type="match status" value="1"/>
</dbReference>
<keyword evidence="3" id="KW-1185">Reference proteome</keyword>
<reference evidence="2 3" key="1">
    <citation type="submission" date="2018-04" db="EMBL/GenBank/DDBJ databases">
        <authorList>
            <person name="Vogel A."/>
        </authorList>
    </citation>
    <scope>NUCLEOTIDE SEQUENCE [LARGE SCALE GENOMIC DNA]</scope>
</reference>
<dbReference type="OrthoDB" id="1939135at2759"/>
<accession>A0A484LI43</accession>
<evidence type="ECO:0000313" key="3">
    <source>
        <dbReference type="Proteomes" id="UP000595140"/>
    </source>
</evidence>
<dbReference type="Pfam" id="PF24626">
    <property type="entry name" value="SH3_Tf2-1"/>
    <property type="match status" value="1"/>
</dbReference>
<evidence type="ECO:0000259" key="1">
    <source>
        <dbReference type="Pfam" id="PF24626"/>
    </source>
</evidence>
<dbReference type="EMBL" id="OOIL02001498">
    <property type="protein sequence ID" value="VFQ76175.1"/>
    <property type="molecule type" value="Genomic_DNA"/>
</dbReference>
<gene>
    <name evidence="2" type="ORF">CCAM_LOCUS17951</name>
</gene>
<dbReference type="AlphaFoldDB" id="A0A484LI43"/>
<dbReference type="InterPro" id="IPR016197">
    <property type="entry name" value="Chromo-like_dom_sf"/>
</dbReference>
<feature type="domain" description="Tf2-1-like SH3-like" evidence="1">
    <location>
        <begin position="122"/>
        <end position="187"/>
    </location>
</feature>
<protein>
    <recommendedName>
        <fullName evidence="1">Tf2-1-like SH3-like domain-containing protein</fullName>
    </recommendedName>
</protein>
<evidence type="ECO:0000313" key="2">
    <source>
        <dbReference type="EMBL" id="VFQ76175.1"/>
    </source>
</evidence>
<organism evidence="2 3">
    <name type="scientific">Cuscuta campestris</name>
    <dbReference type="NCBI Taxonomy" id="132261"/>
    <lineage>
        <taxon>Eukaryota</taxon>
        <taxon>Viridiplantae</taxon>
        <taxon>Streptophyta</taxon>
        <taxon>Embryophyta</taxon>
        <taxon>Tracheophyta</taxon>
        <taxon>Spermatophyta</taxon>
        <taxon>Magnoliopsida</taxon>
        <taxon>eudicotyledons</taxon>
        <taxon>Gunneridae</taxon>
        <taxon>Pentapetalae</taxon>
        <taxon>asterids</taxon>
        <taxon>lamiids</taxon>
        <taxon>Solanales</taxon>
        <taxon>Convolvulaceae</taxon>
        <taxon>Cuscuteae</taxon>
        <taxon>Cuscuta</taxon>
        <taxon>Cuscuta subgen. Grammica</taxon>
        <taxon>Cuscuta sect. Cleistogrammica</taxon>
    </lineage>
</organism>